<feature type="compositionally biased region" description="Gly residues" evidence="4">
    <location>
        <begin position="317"/>
        <end position="338"/>
    </location>
</feature>
<evidence type="ECO:0000313" key="5">
    <source>
        <dbReference type="EMBL" id="EJK43820.1"/>
    </source>
</evidence>
<dbReference type="SUPFAM" id="SSF52087">
    <property type="entry name" value="CRAL/TRIO domain"/>
    <property type="match status" value="1"/>
</dbReference>
<organism evidence="5 6">
    <name type="scientific">Thalassiosira oceanica</name>
    <name type="common">Marine diatom</name>
    <dbReference type="NCBI Taxonomy" id="159749"/>
    <lineage>
        <taxon>Eukaryota</taxon>
        <taxon>Sar</taxon>
        <taxon>Stramenopiles</taxon>
        <taxon>Ochrophyta</taxon>
        <taxon>Bacillariophyta</taxon>
        <taxon>Coscinodiscophyceae</taxon>
        <taxon>Thalassiosirophycidae</taxon>
        <taxon>Thalassiosirales</taxon>
        <taxon>Thalassiosiraceae</taxon>
        <taxon>Thalassiosira</taxon>
    </lineage>
</organism>
<reference evidence="5 6" key="1">
    <citation type="journal article" date="2012" name="Genome Biol.">
        <title>Genome and low-iron response of an oceanic diatom adapted to chronic iron limitation.</title>
        <authorList>
            <person name="Lommer M."/>
            <person name="Specht M."/>
            <person name="Roy A.S."/>
            <person name="Kraemer L."/>
            <person name="Andreson R."/>
            <person name="Gutowska M.A."/>
            <person name="Wolf J."/>
            <person name="Bergner S.V."/>
            <person name="Schilhabel M.B."/>
            <person name="Klostermeier U.C."/>
            <person name="Beiko R.G."/>
            <person name="Rosenstiel P."/>
            <person name="Hippler M."/>
            <person name="Laroche J."/>
        </authorList>
    </citation>
    <scope>NUCLEOTIDE SEQUENCE [LARGE SCALE GENOMIC DNA]</scope>
    <source>
        <strain evidence="5 6">CCMP1005</strain>
    </source>
</reference>
<feature type="region of interest" description="Disordered" evidence="4">
    <location>
        <begin position="308"/>
        <end position="338"/>
    </location>
</feature>
<evidence type="ECO:0000313" key="6">
    <source>
        <dbReference type="Proteomes" id="UP000266841"/>
    </source>
</evidence>
<dbReference type="InterPro" id="IPR036865">
    <property type="entry name" value="CRAL-TRIO_dom_sf"/>
</dbReference>
<feature type="compositionally biased region" description="Basic residues" evidence="4">
    <location>
        <begin position="230"/>
        <end position="241"/>
    </location>
</feature>
<evidence type="ECO:0000256" key="1">
    <source>
        <dbReference type="ARBA" id="ARBA00004229"/>
    </source>
</evidence>
<dbReference type="PANTHER" id="PTHR33926:SF4">
    <property type="entry name" value="PROTEIN TIC 22, CHLOROPLASTIC"/>
    <property type="match status" value="1"/>
</dbReference>
<comment type="subcellular location">
    <subcellularLocation>
        <location evidence="1">Plastid</location>
        <location evidence="1">Chloroplast</location>
    </subcellularLocation>
</comment>
<keyword evidence="2" id="KW-0150">Chloroplast</keyword>
<evidence type="ECO:0000256" key="3">
    <source>
        <dbReference type="ARBA" id="ARBA00022640"/>
    </source>
</evidence>
<evidence type="ECO:0008006" key="7">
    <source>
        <dbReference type="Google" id="ProtNLM"/>
    </source>
</evidence>
<comment type="caution">
    <text evidence="5">The sequence shown here is derived from an EMBL/GenBank/DDBJ whole genome shotgun (WGS) entry which is preliminary data.</text>
</comment>
<dbReference type="GO" id="GO:0015031">
    <property type="term" value="P:protein transport"/>
    <property type="evidence" value="ECO:0007669"/>
    <property type="project" value="InterPro"/>
</dbReference>
<evidence type="ECO:0000256" key="4">
    <source>
        <dbReference type="SAM" id="MobiDB-lite"/>
    </source>
</evidence>
<feature type="region of interest" description="Disordered" evidence="4">
    <location>
        <begin position="192"/>
        <end position="285"/>
    </location>
</feature>
<keyword evidence="6" id="KW-1185">Reference proteome</keyword>
<dbReference type="eggNOG" id="ENOG502RX0P">
    <property type="taxonomic scope" value="Eukaryota"/>
</dbReference>
<feature type="non-terminal residue" evidence="5">
    <location>
        <position position="1"/>
    </location>
</feature>
<dbReference type="Proteomes" id="UP000266841">
    <property type="component" value="Unassembled WGS sequence"/>
</dbReference>
<dbReference type="OrthoDB" id="1434354at2759"/>
<dbReference type="AlphaFoldDB" id="K0QYI2"/>
<feature type="compositionally biased region" description="Basic and acidic residues" evidence="4">
    <location>
        <begin position="248"/>
        <end position="273"/>
    </location>
</feature>
<protein>
    <recommendedName>
        <fullName evidence="7">CRAL-TRIO domain-containing protein</fullName>
    </recommendedName>
</protein>
<dbReference type="Gene3D" id="3.40.525.10">
    <property type="entry name" value="CRAL-TRIO lipid binding domain"/>
    <property type="match status" value="1"/>
</dbReference>
<dbReference type="PANTHER" id="PTHR33926">
    <property type="entry name" value="PROTEIN TIC 22, CHLOROPLASTIC"/>
    <property type="match status" value="1"/>
</dbReference>
<sequence>FNVVKAFLHPTTSQKIELFAGVPLERMRELVPASVIPIEYGGTNSEIDYPQTETAKYIIVRSSVIGSPRPLFLADKRQIARKGAKYAYISEGSSPPGYRLSNNIFAIIDSVDSREGRPPASAPLSVQSSLARFGTVQVDSEHASAPVSSEDHYTVDHDAALYPPALYHGVFAASAELVVIDHPNHEQQRCSMQVEPIKLATRRPSGDGGRPLRRPRKRTRREEEEGAPRGIRRRGVRRRPRVPPCVSRGREAPPDHPAPDHRAAPPGRADLHDSRRRRHAVPHVRQGQRGRFWVLFHELYLRPVRARGRQERLQEGQGRGRGQEGAGGGVVHRGRGGGGDVPDAWGQAQIVTIPLDVAMQLSVKKTSSIAQNGKGKTFSTYYQVIPETADLNAALRIENSPRYNERGRVPLFFVDGLTLPSKEDPDSVSRPVYFRIKDLKEEWQRQFPDKELPKVQVRELNETFRAMIRPGGGDASVRDLVFVPIPESVDKAKTCGRSYKLGEMILTK</sequence>
<gene>
    <name evidence="5" type="ORF">THAOC_37697</name>
</gene>
<dbReference type="Pfam" id="PF04278">
    <property type="entry name" value="Tic22"/>
    <property type="match status" value="1"/>
</dbReference>
<dbReference type="GO" id="GO:0009507">
    <property type="term" value="C:chloroplast"/>
    <property type="evidence" value="ECO:0007669"/>
    <property type="project" value="UniProtKB-SubCell"/>
</dbReference>
<feature type="compositionally biased region" description="Basic residues" evidence="4">
    <location>
        <begin position="274"/>
        <end position="285"/>
    </location>
</feature>
<dbReference type="EMBL" id="AGNL01050592">
    <property type="protein sequence ID" value="EJK43820.1"/>
    <property type="molecule type" value="Genomic_DNA"/>
</dbReference>
<accession>K0QYI2</accession>
<keyword evidence="3" id="KW-0934">Plastid</keyword>
<name>K0QYI2_THAOC</name>
<dbReference type="InterPro" id="IPR007378">
    <property type="entry name" value="Tic22-like"/>
</dbReference>
<evidence type="ECO:0000256" key="2">
    <source>
        <dbReference type="ARBA" id="ARBA00022528"/>
    </source>
</evidence>
<proteinExistence type="predicted"/>